<feature type="region of interest" description="Disordered" evidence="1">
    <location>
        <begin position="147"/>
        <end position="385"/>
    </location>
</feature>
<feature type="region of interest" description="Disordered" evidence="1">
    <location>
        <begin position="772"/>
        <end position="809"/>
    </location>
</feature>
<protein>
    <submittedName>
        <fullName evidence="2">Uncharacterized protein</fullName>
    </submittedName>
</protein>
<feature type="compositionally biased region" description="Pro residues" evidence="1">
    <location>
        <begin position="603"/>
        <end position="613"/>
    </location>
</feature>
<keyword evidence="3" id="KW-1185">Reference proteome</keyword>
<feature type="compositionally biased region" description="Basic and acidic residues" evidence="1">
    <location>
        <begin position="311"/>
        <end position="321"/>
    </location>
</feature>
<proteinExistence type="predicted"/>
<feature type="compositionally biased region" description="Pro residues" evidence="1">
    <location>
        <begin position="204"/>
        <end position="214"/>
    </location>
</feature>
<evidence type="ECO:0000313" key="3">
    <source>
        <dbReference type="Proteomes" id="UP001430356"/>
    </source>
</evidence>
<feature type="compositionally biased region" description="Pro residues" evidence="1">
    <location>
        <begin position="11"/>
        <end position="22"/>
    </location>
</feature>
<feature type="compositionally biased region" description="Low complexity" evidence="1">
    <location>
        <begin position="488"/>
        <end position="501"/>
    </location>
</feature>
<feature type="compositionally biased region" description="Polar residues" evidence="1">
    <location>
        <begin position="36"/>
        <end position="49"/>
    </location>
</feature>
<sequence>MEHLYNCAPTTPTPSLPPPPPHSAASQSICAAAARQETTAPQLRLTTPENRYPERCDDSFIDSSIPPRHTSACFLQSVWSAEGLQDSSSGLSRTPAKRRERRGVSGATSTPPLGRREEQRGRREAARLVPASTASVDIIGVSNADSAKLAHPYGPTEQSPSVDHRGDIASGPAGKDLQSSVWFTNQLSTTTAQSRVEPPRSVKPTPPPKPPPTEPRYTHPGYFTRPLAAPDPVATETPSTVDPLGRGEGAERQVRAGEATERQGSTSRLHGSKSDASSLSPTSRLHLTQQKPERCVHATPPSPSSTSATPRPERRSSDLHHRLAVPTPGGAFLFTPLLQHDRPPTPTAGSPNEAAPSPYPASRLGGATPAASNSIVSSCGKTKAPPTAGVFKTLLRRAEAPPWMEGNLYEAQRLECQSPVHPAHSTPLVVVPLSRRASFSPTQPSHLPPPRPPRKPSPSPPPPTSSPTLAPQKQLYPDVFPAAVPGLGSPSAPPTAGTSAAVVAPGAPPQIFLPPTVALRSSTGHFAPVLLTQPPAALVHFRGTDPHQAAMASTLLEAIHRPNTRRGRRSPGAAGIFTPGMGVSSGSETTTTSAAGSGHVTHYPPPPPPPPLPSAATFTVTRGARRAPVRLSSGSGATPTISNLSWAGRKTVVLATSTVTTTTTTTTTMITAVPGDSTEFVHSAVSNPGLSISNTTVNRHISSTEQTSASSVTLQPRAPSARLYRPSESAADAPSLLSLVDIGISVDAPSPHKGRASLNTGALEQAEATFRAPPTVTTQGRCRGQSGSGYTTSARRSPPPSLPHPVSFSDSMAKSVRERALSHMECVTQPEPDDCEDTSFYKQSLLDVANRMATGQLSPFTEGAPNEFTA</sequence>
<feature type="compositionally biased region" description="Low complexity" evidence="1">
    <location>
        <begin position="580"/>
        <end position="601"/>
    </location>
</feature>
<evidence type="ECO:0000313" key="2">
    <source>
        <dbReference type="EMBL" id="KAK7202234.1"/>
    </source>
</evidence>
<feature type="region of interest" description="Disordered" evidence="1">
    <location>
        <begin position="84"/>
        <end position="130"/>
    </location>
</feature>
<feature type="compositionally biased region" description="Polar residues" evidence="1">
    <location>
        <begin position="370"/>
        <end position="380"/>
    </location>
</feature>
<dbReference type="Proteomes" id="UP001430356">
    <property type="component" value="Unassembled WGS sequence"/>
</dbReference>
<feature type="compositionally biased region" description="Polar residues" evidence="1">
    <location>
        <begin position="262"/>
        <end position="290"/>
    </location>
</feature>
<feature type="compositionally biased region" description="Low complexity" evidence="1">
    <location>
        <begin position="23"/>
        <end position="34"/>
    </location>
</feature>
<feature type="region of interest" description="Disordered" evidence="1">
    <location>
        <begin position="564"/>
        <end position="615"/>
    </location>
</feature>
<feature type="compositionally biased region" description="Basic and acidic residues" evidence="1">
    <location>
        <begin position="114"/>
        <end position="126"/>
    </location>
</feature>
<comment type="caution">
    <text evidence="2">The sequence shown here is derived from an EMBL/GenBank/DDBJ whole genome shotgun (WGS) entry which is preliminary data.</text>
</comment>
<name>A0AAW0F9Z2_9TRYP</name>
<dbReference type="PRINTS" id="PR01217">
    <property type="entry name" value="PRICHEXTENSN"/>
</dbReference>
<accession>A0AAW0F9Z2</accession>
<feature type="region of interest" description="Disordered" evidence="1">
    <location>
        <begin position="437"/>
        <end position="501"/>
    </location>
</feature>
<dbReference type="EMBL" id="JAECZO010000027">
    <property type="protein sequence ID" value="KAK7202234.1"/>
    <property type="molecule type" value="Genomic_DNA"/>
</dbReference>
<feature type="compositionally biased region" description="Basic and acidic residues" evidence="1">
    <location>
        <begin position="248"/>
        <end position="261"/>
    </location>
</feature>
<organism evidence="2 3">
    <name type="scientific">Novymonas esmeraldas</name>
    <dbReference type="NCBI Taxonomy" id="1808958"/>
    <lineage>
        <taxon>Eukaryota</taxon>
        <taxon>Discoba</taxon>
        <taxon>Euglenozoa</taxon>
        <taxon>Kinetoplastea</taxon>
        <taxon>Metakinetoplastina</taxon>
        <taxon>Trypanosomatida</taxon>
        <taxon>Trypanosomatidae</taxon>
        <taxon>Novymonas</taxon>
    </lineage>
</organism>
<evidence type="ECO:0000256" key="1">
    <source>
        <dbReference type="SAM" id="MobiDB-lite"/>
    </source>
</evidence>
<feature type="compositionally biased region" description="Pro residues" evidence="1">
    <location>
        <begin position="446"/>
        <end position="465"/>
    </location>
</feature>
<dbReference type="AlphaFoldDB" id="A0AAW0F9Z2"/>
<feature type="compositionally biased region" description="Polar residues" evidence="1">
    <location>
        <begin position="177"/>
        <end position="194"/>
    </location>
</feature>
<gene>
    <name evidence="2" type="ORF">NESM_000294100</name>
</gene>
<feature type="region of interest" description="Disordered" evidence="1">
    <location>
        <begin position="1"/>
        <end position="63"/>
    </location>
</feature>
<reference evidence="2 3" key="1">
    <citation type="journal article" date="2021" name="MBio">
        <title>A New Model Trypanosomatid, Novymonas esmeraldas: Genomic Perception of Its 'Candidatus Pandoraea novymonadis' Endosymbiont.</title>
        <authorList>
            <person name="Zakharova A."/>
            <person name="Saura A."/>
            <person name="Butenko A."/>
            <person name="Podesvova L."/>
            <person name="Warmusova S."/>
            <person name="Kostygov A.Y."/>
            <person name="Nenarokova A."/>
            <person name="Lukes J."/>
            <person name="Opperdoes F.R."/>
            <person name="Yurchenko V."/>
        </authorList>
    </citation>
    <scope>NUCLEOTIDE SEQUENCE [LARGE SCALE GENOMIC DNA]</scope>
    <source>
        <strain evidence="2 3">E262AT.01</strain>
    </source>
</reference>